<sequence>MKVLSTATMALHFLFTSSQTPLMSTTFIVGLLGVSIQTSLVVGLNTASTFFKSVASTKVTSNPRGTMRPLKSLFVPPYTSSKLTMWSPGFSRCVTLCVAARPEAYTRAYLACSSEARHSSRQFLVGFPDREYSNP</sequence>
<reference evidence="2" key="1">
    <citation type="submission" date="2019-12" db="EMBL/GenBank/DDBJ databases">
        <title>An insight into the sialome of adult female Ixodes ricinus ticks feeding for 6 days.</title>
        <authorList>
            <person name="Perner J."/>
            <person name="Ribeiro J.M.C."/>
        </authorList>
    </citation>
    <scope>NUCLEOTIDE SEQUENCE</scope>
    <source>
        <strain evidence="2">Semi-engorged</strain>
        <tissue evidence="2">Salivary glands</tissue>
    </source>
</reference>
<evidence type="ECO:0000256" key="1">
    <source>
        <dbReference type="SAM" id="Phobius"/>
    </source>
</evidence>
<dbReference type="AlphaFoldDB" id="A0A6B0USF3"/>
<keyword evidence="1" id="KW-0472">Membrane</keyword>
<evidence type="ECO:0000313" key="2">
    <source>
        <dbReference type="EMBL" id="MXU92622.1"/>
    </source>
</evidence>
<protein>
    <submittedName>
        <fullName evidence="2">Uncharacterized protein</fullName>
    </submittedName>
</protein>
<feature type="transmembrane region" description="Helical" evidence="1">
    <location>
        <begin position="28"/>
        <end position="51"/>
    </location>
</feature>
<keyword evidence="1" id="KW-1133">Transmembrane helix</keyword>
<name>A0A6B0USF3_IXORI</name>
<accession>A0A6B0USF3</accession>
<proteinExistence type="predicted"/>
<dbReference type="EMBL" id="GIFC01010539">
    <property type="protein sequence ID" value="MXU92622.1"/>
    <property type="molecule type" value="Transcribed_RNA"/>
</dbReference>
<organism evidence="2">
    <name type="scientific">Ixodes ricinus</name>
    <name type="common">Common tick</name>
    <name type="synonym">Acarus ricinus</name>
    <dbReference type="NCBI Taxonomy" id="34613"/>
    <lineage>
        <taxon>Eukaryota</taxon>
        <taxon>Metazoa</taxon>
        <taxon>Ecdysozoa</taxon>
        <taxon>Arthropoda</taxon>
        <taxon>Chelicerata</taxon>
        <taxon>Arachnida</taxon>
        <taxon>Acari</taxon>
        <taxon>Parasitiformes</taxon>
        <taxon>Ixodida</taxon>
        <taxon>Ixodoidea</taxon>
        <taxon>Ixodidae</taxon>
        <taxon>Ixodinae</taxon>
        <taxon>Ixodes</taxon>
    </lineage>
</organism>
<keyword evidence="1" id="KW-0812">Transmembrane</keyword>